<proteinExistence type="predicted"/>
<evidence type="ECO:0000256" key="1">
    <source>
        <dbReference type="SAM" id="Phobius"/>
    </source>
</evidence>
<name>A0A0F9KUN2_9ZZZZ</name>
<accession>A0A0F9KUN2</accession>
<dbReference type="AlphaFoldDB" id="A0A0F9KUN2"/>
<keyword evidence="1" id="KW-0472">Membrane</keyword>
<comment type="caution">
    <text evidence="2">The sequence shown here is derived from an EMBL/GenBank/DDBJ whole genome shotgun (WGS) entry which is preliminary data.</text>
</comment>
<feature type="transmembrane region" description="Helical" evidence="1">
    <location>
        <begin position="6"/>
        <end position="24"/>
    </location>
</feature>
<evidence type="ECO:0000313" key="2">
    <source>
        <dbReference type="EMBL" id="KKM86039.1"/>
    </source>
</evidence>
<dbReference type="EMBL" id="LAZR01007318">
    <property type="protein sequence ID" value="KKM86039.1"/>
    <property type="molecule type" value="Genomic_DNA"/>
</dbReference>
<protein>
    <submittedName>
        <fullName evidence="2">Uncharacterized protein</fullName>
    </submittedName>
</protein>
<sequence>MSTIGTILLISGGCGVAALIANWFTSRSGNKSNIIEAVHKITQKLGKEKVEKIEGKQNTIKTEIEVNESIAEATKIKITKIQETAAAEINEILKADNITKIHTVIDTEWEDL</sequence>
<keyword evidence="1" id="KW-0812">Transmembrane</keyword>
<reference evidence="2" key="1">
    <citation type="journal article" date="2015" name="Nature">
        <title>Complex archaea that bridge the gap between prokaryotes and eukaryotes.</title>
        <authorList>
            <person name="Spang A."/>
            <person name="Saw J.H."/>
            <person name="Jorgensen S.L."/>
            <person name="Zaremba-Niedzwiedzka K."/>
            <person name="Martijn J."/>
            <person name="Lind A.E."/>
            <person name="van Eijk R."/>
            <person name="Schleper C."/>
            <person name="Guy L."/>
            <person name="Ettema T.J."/>
        </authorList>
    </citation>
    <scope>NUCLEOTIDE SEQUENCE</scope>
</reference>
<gene>
    <name evidence="2" type="ORF">LCGC14_1283030</name>
</gene>
<keyword evidence="1" id="KW-1133">Transmembrane helix</keyword>
<organism evidence="2">
    <name type="scientific">marine sediment metagenome</name>
    <dbReference type="NCBI Taxonomy" id="412755"/>
    <lineage>
        <taxon>unclassified sequences</taxon>
        <taxon>metagenomes</taxon>
        <taxon>ecological metagenomes</taxon>
    </lineage>
</organism>